<evidence type="ECO:0000313" key="2">
    <source>
        <dbReference type="EMBL" id="MBB6015953.1"/>
    </source>
</evidence>
<dbReference type="AlphaFoldDB" id="A0A5C4YB33"/>
<organism evidence="3 4">
    <name type="scientific">Deinococcus radiopugnans ATCC 19172</name>
    <dbReference type="NCBI Taxonomy" id="585398"/>
    <lineage>
        <taxon>Bacteria</taxon>
        <taxon>Thermotogati</taxon>
        <taxon>Deinococcota</taxon>
        <taxon>Deinococci</taxon>
        <taxon>Deinococcales</taxon>
        <taxon>Deinococcaceae</taxon>
        <taxon>Deinococcus</taxon>
    </lineage>
</organism>
<evidence type="ECO:0000313" key="3">
    <source>
        <dbReference type="EMBL" id="TNM72355.1"/>
    </source>
</evidence>
<name>A0A5C4YB33_9DEIO</name>
<dbReference type="EMBL" id="JACHEW010000004">
    <property type="protein sequence ID" value="MBB6015953.1"/>
    <property type="molecule type" value="Genomic_DNA"/>
</dbReference>
<comment type="caution">
    <text evidence="3">The sequence shown here is derived from an EMBL/GenBank/DDBJ whole genome shotgun (WGS) entry which is preliminary data.</text>
</comment>
<proteinExistence type="predicted"/>
<dbReference type="OrthoDB" id="583051at2"/>
<evidence type="ECO:0000313" key="5">
    <source>
        <dbReference type="Proteomes" id="UP000629870"/>
    </source>
</evidence>
<evidence type="ECO:0000256" key="1">
    <source>
        <dbReference type="SAM" id="MobiDB-lite"/>
    </source>
</evidence>
<reference evidence="3 4" key="1">
    <citation type="submission" date="2019-06" db="EMBL/GenBank/DDBJ databases">
        <title>Genome sequence of Deinococcus radiopugnans ATCC 19172.</title>
        <authorList>
            <person name="Maclea K.S."/>
            <person name="Maynard C.R."/>
        </authorList>
    </citation>
    <scope>NUCLEOTIDE SEQUENCE [LARGE SCALE GENOMIC DNA]</scope>
    <source>
        <strain evidence="3 4">ATCC 19172</strain>
    </source>
</reference>
<accession>A0A5C4YB33</accession>
<gene>
    <name evidence="3" type="ORF">FHR04_03395</name>
    <name evidence="2" type="ORF">HNQ04_001185</name>
</gene>
<dbReference type="Proteomes" id="UP000629870">
    <property type="component" value="Unassembled WGS sequence"/>
</dbReference>
<feature type="region of interest" description="Disordered" evidence="1">
    <location>
        <begin position="306"/>
        <end position="337"/>
    </location>
</feature>
<protein>
    <recommendedName>
        <fullName evidence="6">SEC-C domain-containing protein</fullName>
    </recommendedName>
</protein>
<sequence>MPFQSRYRPKDPCPCGSQKQARNCCLNNKKQWNLRPARLNLDQRAITDQPYSHPRCYMAALGSCSDKITREHYISKTVIEAVAGNRNQVMTRGFPFLQDEEKLLSESAMTSKMLCGKHNNDLSPLDETAGRLIRLLQNYHSNALSGSSEKHIEVICGENLERWALKTLCGFLASGSLTDEADVSYTASVPLFWLEILGSRVKWPPHWGIYLHSQHGQDNYAHQAFAFQGWFNAAGDVMGARFWLHGIPFYLALHTPENPERFGSHLPGRIIFRKAGIDQIVEFSWLRHTTLESHIFEHQKDGIGLPPLGRIDSPGERMSRQAEKLLQERDEKINKSQ</sequence>
<keyword evidence="5" id="KW-1185">Reference proteome</keyword>
<dbReference type="Proteomes" id="UP000313988">
    <property type="component" value="Unassembled WGS sequence"/>
</dbReference>
<evidence type="ECO:0008006" key="6">
    <source>
        <dbReference type="Google" id="ProtNLM"/>
    </source>
</evidence>
<dbReference type="RefSeq" id="WP_139400825.1">
    <property type="nucleotide sequence ID" value="NZ_JACHEW010000004.1"/>
</dbReference>
<evidence type="ECO:0000313" key="4">
    <source>
        <dbReference type="Proteomes" id="UP000313988"/>
    </source>
</evidence>
<dbReference type="EMBL" id="VDMO01000003">
    <property type="protein sequence ID" value="TNM72355.1"/>
    <property type="molecule type" value="Genomic_DNA"/>
</dbReference>
<feature type="compositionally biased region" description="Basic and acidic residues" evidence="1">
    <location>
        <begin position="313"/>
        <end position="337"/>
    </location>
</feature>
<reference evidence="2 5" key="2">
    <citation type="submission" date="2020-08" db="EMBL/GenBank/DDBJ databases">
        <title>Genomic Encyclopedia of Type Strains, Phase IV (KMG-IV): sequencing the most valuable type-strain genomes for metagenomic binning, comparative biology and taxonomic classification.</title>
        <authorList>
            <person name="Goeker M."/>
        </authorList>
    </citation>
    <scope>NUCLEOTIDE SEQUENCE [LARGE SCALE GENOMIC DNA]</scope>
    <source>
        <strain evidence="2 5">DSM 12027</strain>
    </source>
</reference>